<dbReference type="InterPro" id="IPR031342">
    <property type="entry name" value="Mug163-like"/>
</dbReference>
<evidence type="ECO:0000313" key="2">
    <source>
        <dbReference type="Proteomes" id="UP000290900"/>
    </source>
</evidence>
<dbReference type="EMBL" id="CAACVR010000001">
    <property type="protein sequence ID" value="VEU19490.1"/>
    <property type="molecule type" value="Genomic_DNA"/>
</dbReference>
<dbReference type="InParanoid" id="A0A448YF09"/>
<accession>A0A448YF09</accession>
<name>A0A448YF09_BRENA</name>
<dbReference type="AlphaFoldDB" id="A0A448YF09"/>
<dbReference type="Proteomes" id="UP000290900">
    <property type="component" value="Unassembled WGS sequence"/>
</dbReference>
<gene>
    <name evidence="1" type="ORF">BRENAR_LOCUS227</name>
</gene>
<dbReference type="FunCoup" id="A0A448YF09">
    <property type="interactions" value="3"/>
</dbReference>
<organism evidence="1 2">
    <name type="scientific">Brettanomyces naardenensis</name>
    <name type="common">Yeast</name>
    <dbReference type="NCBI Taxonomy" id="13370"/>
    <lineage>
        <taxon>Eukaryota</taxon>
        <taxon>Fungi</taxon>
        <taxon>Dikarya</taxon>
        <taxon>Ascomycota</taxon>
        <taxon>Saccharomycotina</taxon>
        <taxon>Pichiomycetes</taxon>
        <taxon>Pichiales</taxon>
        <taxon>Pichiaceae</taxon>
        <taxon>Brettanomyces</taxon>
    </lineage>
</organism>
<proteinExistence type="predicted"/>
<keyword evidence="2" id="KW-1185">Reference proteome</keyword>
<reference evidence="1 2" key="1">
    <citation type="submission" date="2018-12" db="EMBL/GenBank/DDBJ databases">
        <authorList>
            <person name="Tiukova I."/>
            <person name="Dainat J."/>
        </authorList>
    </citation>
    <scope>NUCLEOTIDE SEQUENCE [LARGE SCALE GENOMIC DNA]</scope>
</reference>
<dbReference type="Pfam" id="PF17119">
    <property type="entry name" value="MMU163"/>
    <property type="match status" value="1"/>
</dbReference>
<evidence type="ECO:0000313" key="1">
    <source>
        <dbReference type="EMBL" id="VEU19490.1"/>
    </source>
</evidence>
<sequence length="238" mass="26388">MLRELLPEECVSKDIILRVLPHQLTKLPTIKGYLLYSTALRTLQLGLTSFYLNPHARFHITNIKVDEPTSSMSSDELVNLSLDDNIIENSTPLAASEMTGQAISNYTTKVTVKWRTCLGGCPHLKNSGSTTSAKMGSFSFENFDISKMLPGDGTQPSALIHEAQSRLSSSFLRKDHEQQKMKMASSSPAKHLERVITGIFIFELNAENDHIVVLTIDNCDVLESRETDLEGFGFAPQA</sequence>
<dbReference type="STRING" id="13370.A0A448YF09"/>
<dbReference type="OrthoDB" id="5329385at2759"/>
<protein>
    <submittedName>
        <fullName evidence="1">DEKNAAC100459</fullName>
    </submittedName>
</protein>